<gene>
    <name evidence="2" type="ORF">SSLN_LOCUS1323</name>
</gene>
<sequence length="66" mass="7526">MDCADTGVELARDSQLYRLRHSRQESVQVLLELDLRHIRARHCESVGVDDDGELSSPKRQAEAHQV</sequence>
<dbReference type="EMBL" id="UYSU01002441">
    <property type="protein sequence ID" value="VDL87463.1"/>
    <property type="molecule type" value="Genomic_DNA"/>
</dbReference>
<dbReference type="Proteomes" id="UP000275846">
    <property type="component" value="Unassembled WGS sequence"/>
</dbReference>
<dbReference type="WBParaSite" id="SSLN_0000137801-mRNA-1">
    <property type="protein sequence ID" value="SSLN_0000137801-mRNA-1"/>
    <property type="gene ID" value="SSLN_0000137801"/>
</dbReference>
<feature type="region of interest" description="Disordered" evidence="1">
    <location>
        <begin position="46"/>
        <end position="66"/>
    </location>
</feature>
<proteinExistence type="predicted"/>
<dbReference type="AlphaFoldDB" id="A0A183SAS6"/>
<reference evidence="2 3" key="2">
    <citation type="submission" date="2018-11" db="EMBL/GenBank/DDBJ databases">
        <authorList>
            <consortium name="Pathogen Informatics"/>
        </authorList>
    </citation>
    <scope>NUCLEOTIDE SEQUENCE [LARGE SCALE GENOMIC DNA]</scope>
    <source>
        <strain evidence="2 3">NST_G2</strain>
    </source>
</reference>
<protein>
    <submittedName>
        <fullName evidence="4">FHA domain-containing protein</fullName>
    </submittedName>
</protein>
<accession>A0A183SAS6</accession>
<organism evidence="4">
    <name type="scientific">Schistocephalus solidus</name>
    <name type="common">Tapeworm</name>
    <dbReference type="NCBI Taxonomy" id="70667"/>
    <lineage>
        <taxon>Eukaryota</taxon>
        <taxon>Metazoa</taxon>
        <taxon>Spiralia</taxon>
        <taxon>Lophotrochozoa</taxon>
        <taxon>Platyhelminthes</taxon>
        <taxon>Cestoda</taxon>
        <taxon>Eucestoda</taxon>
        <taxon>Diphyllobothriidea</taxon>
        <taxon>Diphyllobothriidae</taxon>
        <taxon>Schistocephalus</taxon>
    </lineage>
</organism>
<name>A0A183SAS6_SCHSO</name>
<reference evidence="4" key="1">
    <citation type="submission" date="2016-06" db="UniProtKB">
        <authorList>
            <consortium name="WormBaseParasite"/>
        </authorList>
    </citation>
    <scope>IDENTIFICATION</scope>
</reference>
<evidence type="ECO:0000256" key="1">
    <source>
        <dbReference type="SAM" id="MobiDB-lite"/>
    </source>
</evidence>
<keyword evidence="3" id="KW-1185">Reference proteome</keyword>
<evidence type="ECO:0000313" key="3">
    <source>
        <dbReference type="Proteomes" id="UP000275846"/>
    </source>
</evidence>
<dbReference type="OrthoDB" id="6304896at2759"/>
<evidence type="ECO:0000313" key="4">
    <source>
        <dbReference type="WBParaSite" id="SSLN_0000137801-mRNA-1"/>
    </source>
</evidence>
<evidence type="ECO:0000313" key="2">
    <source>
        <dbReference type="EMBL" id="VDL87463.1"/>
    </source>
</evidence>